<evidence type="ECO:0000256" key="3">
    <source>
        <dbReference type="ARBA" id="ARBA00022475"/>
    </source>
</evidence>
<keyword evidence="3" id="KW-1003">Cell membrane</keyword>
<dbReference type="GO" id="GO:0035006">
    <property type="term" value="P:melanization defense response"/>
    <property type="evidence" value="ECO:0007669"/>
    <property type="project" value="UniProtKB-ARBA"/>
</dbReference>
<dbReference type="InterPro" id="IPR001806">
    <property type="entry name" value="Small_GTPase"/>
</dbReference>
<dbReference type="PRINTS" id="PR00449">
    <property type="entry name" value="RASTRNSFRMNG"/>
</dbReference>
<comment type="subcellular location">
    <subcellularLocation>
        <location evidence="1">Cell membrane</location>
        <topology evidence="1">Lipid-anchor</topology>
        <orientation evidence="1">Cytoplasmic side</orientation>
    </subcellularLocation>
</comment>
<dbReference type="FunFam" id="3.40.50.300:FF:000983">
    <property type="entry name" value="Rho family GTPase"/>
    <property type="match status" value="1"/>
</dbReference>
<dbReference type="GO" id="GO:0035099">
    <property type="term" value="P:hemocyte migration"/>
    <property type="evidence" value="ECO:0007669"/>
    <property type="project" value="UniProtKB-ARBA"/>
</dbReference>
<keyword evidence="9" id="KW-0636">Prenylation</keyword>
<dbReference type="PROSITE" id="PS51419">
    <property type="entry name" value="RAB"/>
    <property type="match status" value="1"/>
</dbReference>
<accession>A0A8K0NW43</accession>
<dbReference type="AlphaFoldDB" id="A0A8K0NW43"/>
<evidence type="ECO:0000256" key="4">
    <source>
        <dbReference type="ARBA" id="ARBA00022481"/>
    </source>
</evidence>
<evidence type="ECO:0000256" key="7">
    <source>
        <dbReference type="ARBA" id="ARBA00023136"/>
    </source>
</evidence>
<dbReference type="InterPro" id="IPR005225">
    <property type="entry name" value="Small_GTP-bd"/>
</dbReference>
<dbReference type="SMART" id="SM00175">
    <property type="entry name" value="RAB"/>
    <property type="match status" value="1"/>
</dbReference>
<evidence type="ECO:0000313" key="10">
    <source>
        <dbReference type="EMBL" id="KAG8223923.1"/>
    </source>
</evidence>
<evidence type="ECO:0000313" key="11">
    <source>
        <dbReference type="Proteomes" id="UP000792457"/>
    </source>
</evidence>
<dbReference type="GO" id="GO:0005525">
    <property type="term" value="F:GTP binding"/>
    <property type="evidence" value="ECO:0007669"/>
    <property type="project" value="UniProtKB-KW"/>
</dbReference>
<name>A0A8K0NW43_LADFU</name>
<reference evidence="10" key="1">
    <citation type="submission" date="2013-04" db="EMBL/GenBank/DDBJ databases">
        <authorList>
            <person name="Qu J."/>
            <person name="Murali S.C."/>
            <person name="Bandaranaike D."/>
            <person name="Bellair M."/>
            <person name="Blankenburg K."/>
            <person name="Chao H."/>
            <person name="Dinh H."/>
            <person name="Doddapaneni H."/>
            <person name="Downs B."/>
            <person name="Dugan-Rocha S."/>
            <person name="Elkadiri S."/>
            <person name="Gnanaolivu R.D."/>
            <person name="Hernandez B."/>
            <person name="Javaid M."/>
            <person name="Jayaseelan J.C."/>
            <person name="Lee S."/>
            <person name="Li M."/>
            <person name="Ming W."/>
            <person name="Munidasa M."/>
            <person name="Muniz J."/>
            <person name="Nguyen L."/>
            <person name="Ongeri F."/>
            <person name="Osuji N."/>
            <person name="Pu L.-L."/>
            <person name="Puazo M."/>
            <person name="Qu C."/>
            <person name="Quiroz J."/>
            <person name="Raj R."/>
            <person name="Weissenberger G."/>
            <person name="Xin Y."/>
            <person name="Zou X."/>
            <person name="Han Y."/>
            <person name="Richards S."/>
            <person name="Worley K."/>
            <person name="Muzny D."/>
            <person name="Gibbs R."/>
        </authorList>
    </citation>
    <scope>NUCLEOTIDE SEQUENCE</scope>
    <source>
        <strain evidence="10">Sampled in the wild</strain>
    </source>
</reference>
<keyword evidence="8" id="KW-0449">Lipoprotein</keyword>
<evidence type="ECO:0000256" key="9">
    <source>
        <dbReference type="ARBA" id="ARBA00023289"/>
    </source>
</evidence>
<evidence type="ECO:0000256" key="8">
    <source>
        <dbReference type="ARBA" id="ARBA00023288"/>
    </source>
</evidence>
<dbReference type="SMART" id="SM00174">
    <property type="entry name" value="RHO"/>
    <property type="match status" value="1"/>
</dbReference>
<dbReference type="InterPro" id="IPR027417">
    <property type="entry name" value="P-loop_NTPase"/>
</dbReference>
<dbReference type="EMBL" id="KZ308180">
    <property type="protein sequence ID" value="KAG8223923.1"/>
    <property type="molecule type" value="Genomic_DNA"/>
</dbReference>
<evidence type="ECO:0000256" key="6">
    <source>
        <dbReference type="ARBA" id="ARBA00023134"/>
    </source>
</evidence>
<dbReference type="InterPro" id="IPR003578">
    <property type="entry name" value="Small_GTPase_Rho"/>
</dbReference>
<dbReference type="Pfam" id="PF00071">
    <property type="entry name" value="Ras"/>
    <property type="match status" value="1"/>
</dbReference>
<sequence>MGKKDRIIKCVVVGQEDVGKTCLLVTYVNGEYPAQNVPKVANNYNKTETVDGKAYEIELLDTAGPAEFDRFRPLSYPQCDVFLVCFSVGSIDSFEVVSKKWVPEVRTHCPGVPVILVGTQADLRDDQGDDDDEDSFVTEKEATNMVKALDLYAYYEVSAINQTGVKGLFELAIKAAVESRAMNKPRKSRCSLL</sequence>
<evidence type="ECO:0000256" key="1">
    <source>
        <dbReference type="ARBA" id="ARBA00004342"/>
    </source>
</evidence>
<keyword evidence="5" id="KW-0547">Nucleotide-binding</keyword>
<dbReference type="NCBIfam" id="TIGR00231">
    <property type="entry name" value="small_GTP"/>
    <property type="match status" value="1"/>
</dbReference>
<evidence type="ECO:0000256" key="2">
    <source>
        <dbReference type="ARBA" id="ARBA00010142"/>
    </source>
</evidence>
<proteinExistence type="inferred from homology"/>
<dbReference type="SMART" id="SM00173">
    <property type="entry name" value="RAS"/>
    <property type="match status" value="1"/>
</dbReference>
<keyword evidence="6" id="KW-0342">GTP-binding</keyword>
<comment type="similarity">
    <text evidence="2">Belongs to the small GTPase superfamily. Rho family.</text>
</comment>
<dbReference type="PROSITE" id="PS51421">
    <property type="entry name" value="RAS"/>
    <property type="match status" value="1"/>
</dbReference>
<keyword evidence="7" id="KW-0472">Membrane</keyword>
<dbReference type="CDD" id="cd00157">
    <property type="entry name" value="Rho"/>
    <property type="match status" value="1"/>
</dbReference>
<dbReference type="OrthoDB" id="8830751at2759"/>
<dbReference type="PROSITE" id="PS51420">
    <property type="entry name" value="RHO"/>
    <property type="match status" value="1"/>
</dbReference>
<dbReference type="GO" id="GO:0003006">
    <property type="term" value="P:developmental process involved in reproduction"/>
    <property type="evidence" value="ECO:0007669"/>
    <property type="project" value="UniProtKB-ARBA"/>
</dbReference>
<dbReference type="GO" id="GO:0001667">
    <property type="term" value="P:ameboidal-type cell migration"/>
    <property type="evidence" value="ECO:0007669"/>
    <property type="project" value="UniProtKB-ARBA"/>
</dbReference>
<evidence type="ECO:0000256" key="5">
    <source>
        <dbReference type="ARBA" id="ARBA00022741"/>
    </source>
</evidence>
<dbReference type="GO" id="GO:0003924">
    <property type="term" value="F:GTPase activity"/>
    <property type="evidence" value="ECO:0007669"/>
    <property type="project" value="InterPro"/>
</dbReference>
<dbReference type="GO" id="GO:0007264">
    <property type="term" value="P:small GTPase-mediated signal transduction"/>
    <property type="evidence" value="ECO:0007669"/>
    <property type="project" value="InterPro"/>
</dbReference>
<dbReference type="GO" id="GO:0022412">
    <property type="term" value="P:cellular process involved in reproduction in multicellular organism"/>
    <property type="evidence" value="ECO:0007669"/>
    <property type="project" value="UniProtKB-ARBA"/>
</dbReference>
<keyword evidence="11" id="KW-1185">Reference proteome</keyword>
<dbReference type="SUPFAM" id="SSF52540">
    <property type="entry name" value="P-loop containing nucleoside triphosphate hydrolases"/>
    <property type="match status" value="1"/>
</dbReference>
<keyword evidence="4" id="KW-0488">Methylation</keyword>
<gene>
    <name evidence="10" type="ORF">J437_LFUL003730</name>
</gene>
<dbReference type="PANTHER" id="PTHR24072">
    <property type="entry name" value="RHO FAMILY GTPASE"/>
    <property type="match status" value="1"/>
</dbReference>
<dbReference type="Gene3D" id="3.40.50.300">
    <property type="entry name" value="P-loop containing nucleotide triphosphate hydrolases"/>
    <property type="match status" value="1"/>
</dbReference>
<dbReference type="GO" id="GO:0005886">
    <property type="term" value="C:plasma membrane"/>
    <property type="evidence" value="ECO:0007669"/>
    <property type="project" value="UniProtKB-SubCell"/>
</dbReference>
<reference evidence="10" key="2">
    <citation type="submission" date="2017-10" db="EMBL/GenBank/DDBJ databases">
        <title>Ladona fulva Genome sequencing and assembly.</title>
        <authorList>
            <person name="Murali S."/>
            <person name="Richards S."/>
            <person name="Bandaranaike D."/>
            <person name="Bellair M."/>
            <person name="Blankenburg K."/>
            <person name="Chao H."/>
            <person name="Dinh H."/>
            <person name="Doddapaneni H."/>
            <person name="Dugan-Rocha S."/>
            <person name="Elkadiri S."/>
            <person name="Gnanaolivu R."/>
            <person name="Hernandez B."/>
            <person name="Skinner E."/>
            <person name="Javaid M."/>
            <person name="Lee S."/>
            <person name="Li M."/>
            <person name="Ming W."/>
            <person name="Munidasa M."/>
            <person name="Muniz J."/>
            <person name="Nguyen L."/>
            <person name="Hughes D."/>
            <person name="Osuji N."/>
            <person name="Pu L.-L."/>
            <person name="Puazo M."/>
            <person name="Qu C."/>
            <person name="Quiroz J."/>
            <person name="Raj R."/>
            <person name="Weissenberger G."/>
            <person name="Xin Y."/>
            <person name="Zou X."/>
            <person name="Han Y."/>
            <person name="Worley K."/>
            <person name="Muzny D."/>
            <person name="Gibbs R."/>
        </authorList>
    </citation>
    <scope>NUCLEOTIDE SEQUENCE</scope>
    <source>
        <strain evidence="10">Sampled in the wild</strain>
    </source>
</reference>
<dbReference type="Proteomes" id="UP000792457">
    <property type="component" value="Unassembled WGS sequence"/>
</dbReference>
<protein>
    <submittedName>
        <fullName evidence="10">Uncharacterized protein</fullName>
    </submittedName>
</protein>
<organism evidence="10 11">
    <name type="scientific">Ladona fulva</name>
    <name type="common">Scarce chaser dragonfly</name>
    <name type="synonym">Libellula fulva</name>
    <dbReference type="NCBI Taxonomy" id="123851"/>
    <lineage>
        <taxon>Eukaryota</taxon>
        <taxon>Metazoa</taxon>
        <taxon>Ecdysozoa</taxon>
        <taxon>Arthropoda</taxon>
        <taxon>Hexapoda</taxon>
        <taxon>Insecta</taxon>
        <taxon>Pterygota</taxon>
        <taxon>Palaeoptera</taxon>
        <taxon>Odonata</taxon>
        <taxon>Epiprocta</taxon>
        <taxon>Anisoptera</taxon>
        <taxon>Libelluloidea</taxon>
        <taxon>Libellulidae</taxon>
        <taxon>Ladona</taxon>
    </lineage>
</organism>
<comment type="caution">
    <text evidence="10">The sequence shown here is derived from an EMBL/GenBank/DDBJ whole genome shotgun (WGS) entry which is preliminary data.</text>
</comment>